<evidence type="ECO:0000313" key="5">
    <source>
        <dbReference type="EMBL" id="KDN87336.1"/>
    </source>
</evidence>
<evidence type="ECO:0000313" key="6">
    <source>
        <dbReference type="Proteomes" id="UP000027178"/>
    </source>
</evidence>
<keyword evidence="2" id="KW-0503">Monooxygenase</keyword>
<feature type="domain" description="FAD-binding" evidence="4">
    <location>
        <begin position="193"/>
        <end position="257"/>
    </location>
</feature>
<evidence type="ECO:0000256" key="1">
    <source>
        <dbReference type="ARBA" id="ARBA00023002"/>
    </source>
</evidence>
<sequence length="322" mass="33541">MGSPIVGITRAELHRLLRAALPAGALRIGVRALTVDQDGPGPVRIGCADRRVHAELDRPADADLVVTADLVVAADGVGSRLRGLLLPGHPGPVATGAAVLRGITAQRLALDGEFELTWGGGAEFGHILLPDGRAEWHAVLPLPPGTRFADPLAELQMRFGGWHAPVPELLAATGPSAVLHHDLRELRTPLPTFAVGRVALLGDAAHAMTPNLGQGACQALEDAVTLAAAVADAPDLPTALSRYDAVRRPRAQAVARAARQAGRLGQGLSHPLAVAARNAAMRLAPAGPQLRAILRHHTWQPPRLGGSAPAPHSPARGRELSR</sequence>
<feature type="region of interest" description="Disordered" evidence="3">
    <location>
        <begin position="300"/>
        <end position="322"/>
    </location>
</feature>
<dbReference type="InterPro" id="IPR036188">
    <property type="entry name" value="FAD/NAD-bd_sf"/>
</dbReference>
<name>A0A066ZAK1_9ACTN</name>
<evidence type="ECO:0000256" key="2">
    <source>
        <dbReference type="ARBA" id="ARBA00023033"/>
    </source>
</evidence>
<dbReference type="PRINTS" id="PR00420">
    <property type="entry name" value="RNGMNOXGNASE"/>
</dbReference>
<accession>A0A066ZAK1</accession>
<dbReference type="InterPro" id="IPR002938">
    <property type="entry name" value="FAD-bd"/>
</dbReference>
<gene>
    <name evidence="5" type="ORF">KCH_09020</name>
</gene>
<dbReference type="eggNOG" id="COG0654">
    <property type="taxonomic scope" value="Bacteria"/>
</dbReference>
<dbReference type="PANTHER" id="PTHR13789:SF309">
    <property type="entry name" value="PUTATIVE (AFU_ORTHOLOGUE AFUA_6G14510)-RELATED"/>
    <property type="match status" value="1"/>
</dbReference>
<dbReference type="Proteomes" id="UP000027178">
    <property type="component" value="Unassembled WGS sequence"/>
</dbReference>
<dbReference type="Gene3D" id="3.50.50.60">
    <property type="entry name" value="FAD/NAD(P)-binding domain"/>
    <property type="match status" value="1"/>
</dbReference>
<dbReference type="EMBL" id="JNBY01000040">
    <property type="protein sequence ID" value="KDN87336.1"/>
    <property type="molecule type" value="Genomic_DNA"/>
</dbReference>
<protein>
    <recommendedName>
        <fullName evidence="4">FAD-binding domain-containing protein</fullName>
    </recommendedName>
</protein>
<evidence type="ECO:0000256" key="3">
    <source>
        <dbReference type="SAM" id="MobiDB-lite"/>
    </source>
</evidence>
<keyword evidence="1" id="KW-0560">Oxidoreductase</keyword>
<dbReference type="GO" id="GO:0004497">
    <property type="term" value="F:monooxygenase activity"/>
    <property type="evidence" value="ECO:0007669"/>
    <property type="project" value="UniProtKB-KW"/>
</dbReference>
<dbReference type="InterPro" id="IPR050493">
    <property type="entry name" value="FAD-dep_Monooxygenase_BioMet"/>
</dbReference>
<dbReference type="GO" id="GO:0071949">
    <property type="term" value="F:FAD binding"/>
    <property type="evidence" value="ECO:0007669"/>
    <property type="project" value="InterPro"/>
</dbReference>
<dbReference type="Pfam" id="PF01494">
    <property type="entry name" value="FAD_binding_3"/>
    <property type="match status" value="1"/>
</dbReference>
<keyword evidence="6" id="KW-1185">Reference proteome</keyword>
<dbReference type="PANTHER" id="PTHR13789">
    <property type="entry name" value="MONOOXYGENASE"/>
    <property type="match status" value="1"/>
</dbReference>
<dbReference type="SUPFAM" id="SSF51905">
    <property type="entry name" value="FAD/NAD(P)-binding domain"/>
    <property type="match status" value="1"/>
</dbReference>
<proteinExistence type="predicted"/>
<comment type="caution">
    <text evidence="5">The sequence shown here is derived from an EMBL/GenBank/DDBJ whole genome shotgun (WGS) entry which is preliminary data.</text>
</comment>
<organism evidence="5 6">
    <name type="scientific">Kitasatospora cheerisanensis KCTC 2395</name>
    <dbReference type="NCBI Taxonomy" id="1348663"/>
    <lineage>
        <taxon>Bacteria</taxon>
        <taxon>Bacillati</taxon>
        <taxon>Actinomycetota</taxon>
        <taxon>Actinomycetes</taxon>
        <taxon>Kitasatosporales</taxon>
        <taxon>Streptomycetaceae</taxon>
        <taxon>Kitasatospora</taxon>
    </lineage>
</organism>
<dbReference type="HOGENOM" id="CLU_009665_19_5_11"/>
<dbReference type="AlphaFoldDB" id="A0A066ZAK1"/>
<evidence type="ECO:0000259" key="4">
    <source>
        <dbReference type="Pfam" id="PF01494"/>
    </source>
</evidence>
<reference evidence="5 6" key="1">
    <citation type="submission" date="2014-05" db="EMBL/GenBank/DDBJ databases">
        <title>Draft Genome Sequence of Kitasatospora cheerisanensis KCTC 2395.</title>
        <authorList>
            <person name="Nam D.H."/>
        </authorList>
    </citation>
    <scope>NUCLEOTIDE SEQUENCE [LARGE SCALE GENOMIC DNA]</scope>
    <source>
        <strain evidence="5 6">KCTC 2395</strain>
    </source>
</reference>
<dbReference type="PATRIC" id="fig|1348663.4.peg.856"/>